<protein>
    <submittedName>
        <fullName evidence="1">MFS general substrate transporter</fullName>
    </submittedName>
</protein>
<organism evidence="1 2">
    <name type="scientific">Violaceomyces palustris</name>
    <dbReference type="NCBI Taxonomy" id="1673888"/>
    <lineage>
        <taxon>Eukaryota</taxon>
        <taxon>Fungi</taxon>
        <taxon>Dikarya</taxon>
        <taxon>Basidiomycota</taxon>
        <taxon>Ustilaginomycotina</taxon>
        <taxon>Ustilaginomycetes</taxon>
        <taxon>Violaceomycetales</taxon>
        <taxon>Violaceomycetaceae</taxon>
        <taxon>Violaceomyces</taxon>
    </lineage>
</organism>
<dbReference type="Proteomes" id="UP000245626">
    <property type="component" value="Unassembled WGS sequence"/>
</dbReference>
<keyword evidence="2" id="KW-1185">Reference proteome</keyword>
<reference evidence="1 2" key="1">
    <citation type="journal article" date="2018" name="Mol. Biol. Evol.">
        <title>Broad Genomic Sampling Reveals a Smut Pathogenic Ancestry of the Fungal Clade Ustilaginomycotina.</title>
        <authorList>
            <person name="Kijpornyongpan T."/>
            <person name="Mondo S.J."/>
            <person name="Barry K."/>
            <person name="Sandor L."/>
            <person name="Lee J."/>
            <person name="Lipzen A."/>
            <person name="Pangilinan J."/>
            <person name="LaButti K."/>
            <person name="Hainaut M."/>
            <person name="Henrissat B."/>
            <person name="Grigoriev I.V."/>
            <person name="Spatafora J.W."/>
            <person name="Aime M.C."/>
        </authorList>
    </citation>
    <scope>NUCLEOTIDE SEQUENCE [LARGE SCALE GENOMIC DNA]</scope>
    <source>
        <strain evidence="1 2">SA 807</strain>
    </source>
</reference>
<name>A0ACD0NVY2_9BASI</name>
<evidence type="ECO:0000313" key="1">
    <source>
        <dbReference type="EMBL" id="PWN49979.1"/>
    </source>
</evidence>
<accession>A0ACD0NVY2</accession>
<proteinExistence type="predicted"/>
<evidence type="ECO:0000313" key="2">
    <source>
        <dbReference type="Proteomes" id="UP000245626"/>
    </source>
</evidence>
<sequence>MSSFTSTHQTAFDPTLADQDLDVEKQEQLNQPGQIHETDATGTLSPGATSFGVSGTTTPDYNTRSVRTSFQTSLPGRGSGLDSDDEEKHGKASSEDETKRVEQQQSPSQPKYVDVDGQKSILVEFDPKDKDDLENPKNWPKRKRLGISLMVASNAFLVSCFASAYLDVAPVLAAIWDTSATVSKLPFTFYVICWGFGPLLLAPAGEALGRKWVYVFSSFMWTVFHVGAARAENMATMIVVRTLASFFGTASMVNGSATAVDLFEGVERAGMISLYCLLVFLGPILGPIVGGYVVEYATPIQDGWRWIFYAAIIAGTAVTVAHAIAPETHEGIILSRKAKRLREESAKNGEGTNYVSAMDLDNMGLLERFKKATVGALRMIVLEPAVLGMSIWQTTVLGVVYIFFEGFPHVFQGQYGFTPGQVGLSFIGIGIGMISCCLWTTSFGMKRYVAKIIKNKGVPTPEMHMDMACIYACALPISLLWFGYSTRTHWICPIIGSVLYGYCMIGILLASFSYTTFAYGPLSASAFAAQSLIRSCSTGTFPLFGTAFYNNLGTENATLILACVSIAEIAIPFVLWKYGPQIRKRSKMSVK</sequence>
<dbReference type="EMBL" id="KZ819983">
    <property type="protein sequence ID" value="PWN49979.1"/>
    <property type="molecule type" value="Genomic_DNA"/>
</dbReference>
<gene>
    <name evidence="1" type="ORF">IE53DRAFT_387759</name>
</gene>